<sequence length="115" mass="13199">MMKSFLFTGTLIGFFCVPMQIAIAKEAVITSVPASDSSIHMEINPFMHSKRIMRTDRVSYPVTKGEKMSENSKKERVIRTDRVSYATEKQEIKSVEKKRIIRNDRVVFNQAIDPS</sequence>
<dbReference type="KEGG" id="aei:AOY20_02730"/>
<evidence type="ECO:0000313" key="2">
    <source>
        <dbReference type="Proteomes" id="UP000064939"/>
    </source>
</evidence>
<dbReference type="EMBL" id="CP012808">
    <property type="protein sequence ID" value="ALH94542.1"/>
    <property type="molecule type" value="Genomic_DNA"/>
</dbReference>
<accession>A0A0N9V5N5</accession>
<keyword evidence="2" id="KW-1185">Reference proteome</keyword>
<gene>
    <name evidence="1" type="ORF">AOY20_02730</name>
</gene>
<dbReference type="Proteomes" id="UP000064939">
    <property type="component" value="Chromosome"/>
</dbReference>
<organism evidence="1 2">
    <name type="scientific">Acinetobacter equi</name>
    <dbReference type="NCBI Taxonomy" id="1324350"/>
    <lineage>
        <taxon>Bacteria</taxon>
        <taxon>Pseudomonadati</taxon>
        <taxon>Pseudomonadota</taxon>
        <taxon>Gammaproteobacteria</taxon>
        <taxon>Moraxellales</taxon>
        <taxon>Moraxellaceae</taxon>
        <taxon>Acinetobacter</taxon>
    </lineage>
</organism>
<evidence type="ECO:0000313" key="1">
    <source>
        <dbReference type="EMBL" id="ALH94542.1"/>
    </source>
</evidence>
<protein>
    <submittedName>
        <fullName evidence="1">Uncharacterized protein</fullName>
    </submittedName>
</protein>
<dbReference type="RefSeq" id="WP_054580446.1">
    <property type="nucleotide sequence ID" value="NZ_CP012808.1"/>
</dbReference>
<proteinExistence type="predicted"/>
<name>A0A0N9V5N5_9GAMM</name>
<dbReference type="AlphaFoldDB" id="A0A0N9V5N5"/>
<reference evidence="1 2" key="1">
    <citation type="journal article" date="2015" name="Int. J. Syst. Evol. Microbiol.">
        <title>Acinetobacter equi sp. nov. isolated from horse faeces.</title>
        <authorList>
            <person name="Poppel M.T."/>
            <person name="Skiebe E."/>
            <person name="Laue M."/>
            <person name="Bergmann H."/>
            <person name="Ebersberger I."/>
            <person name="Garn T."/>
            <person name="Fruth A."/>
            <person name="Baumgardt S."/>
            <person name="Busse H.J."/>
            <person name="Wilharm G."/>
        </authorList>
    </citation>
    <scope>NUCLEOTIDE SEQUENCE [LARGE SCALE GENOMIC DNA]</scope>
    <source>
        <strain evidence="1 2">114</strain>
    </source>
</reference>